<evidence type="ECO:0000313" key="2">
    <source>
        <dbReference type="Proteomes" id="UP001145114"/>
    </source>
</evidence>
<accession>A0ACC1I0S9</accession>
<comment type="caution">
    <text evidence="1">The sequence shown here is derived from an EMBL/GenBank/DDBJ whole genome shotgun (WGS) entry which is preliminary data.</text>
</comment>
<gene>
    <name evidence="1" type="ORF">EV182_000239</name>
</gene>
<proteinExistence type="predicted"/>
<keyword evidence="2" id="KW-1185">Reference proteome</keyword>
<name>A0ACC1I0S9_9FUNG</name>
<dbReference type="EMBL" id="JAMZIH010000007">
    <property type="protein sequence ID" value="KAJ1680329.1"/>
    <property type="molecule type" value="Genomic_DNA"/>
</dbReference>
<dbReference type="Proteomes" id="UP001145114">
    <property type="component" value="Unassembled WGS sequence"/>
</dbReference>
<reference evidence="1" key="1">
    <citation type="submission" date="2022-06" db="EMBL/GenBank/DDBJ databases">
        <title>Phylogenomic reconstructions and comparative analyses of Kickxellomycotina fungi.</title>
        <authorList>
            <person name="Reynolds N.K."/>
            <person name="Stajich J.E."/>
            <person name="Barry K."/>
            <person name="Grigoriev I.V."/>
            <person name="Crous P."/>
            <person name="Smith M.E."/>
        </authorList>
    </citation>
    <scope>NUCLEOTIDE SEQUENCE</scope>
    <source>
        <strain evidence="1">RSA 2271</strain>
    </source>
</reference>
<sequence length="149" mass="15976">MDSYPDYSKRHTYPMAYGAPPGPPHGFADPNVPPGYSQPQANKPTLIHNASGENASYYNQLPPAQPVYIMPGNPSATTFVAPPNQHQGDGEKDQNAAAAGTRNFGTSYPTHQHLSYYPASAPVLVATPYSHPQDHAHPADNCCLECCKG</sequence>
<protein>
    <submittedName>
        <fullName evidence="1">Uncharacterized protein</fullName>
    </submittedName>
</protein>
<organism evidence="1 2">
    <name type="scientific">Spiromyces aspiralis</name>
    <dbReference type="NCBI Taxonomy" id="68401"/>
    <lineage>
        <taxon>Eukaryota</taxon>
        <taxon>Fungi</taxon>
        <taxon>Fungi incertae sedis</taxon>
        <taxon>Zoopagomycota</taxon>
        <taxon>Kickxellomycotina</taxon>
        <taxon>Kickxellomycetes</taxon>
        <taxon>Kickxellales</taxon>
        <taxon>Kickxellaceae</taxon>
        <taxon>Spiromyces</taxon>
    </lineage>
</organism>
<evidence type="ECO:0000313" key="1">
    <source>
        <dbReference type="EMBL" id="KAJ1680329.1"/>
    </source>
</evidence>